<gene>
    <name evidence="2" type="ORF">BACCIP111883_01641</name>
</gene>
<keyword evidence="3" id="KW-1185">Reference proteome</keyword>
<accession>A0ABN8A701</accession>
<feature type="compositionally biased region" description="Low complexity" evidence="1">
    <location>
        <begin position="60"/>
        <end position="76"/>
    </location>
</feature>
<proteinExistence type="predicted"/>
<evidence type="ECO:0000256" key="1">
    <source>
        <dbReference type="SAM" id="MobiDB-lite"/>
    </source>
</evidence>
<protein>
    <submittedName>
        <fullName evidence="2">Uncharacterized protein</fullName>
    </submittedName>
</protein>
<evidence type="ECO:0000313" key="3">
    <source>
        <dbReference type="Proteomes" id="UP000789833"/>
    </source>
</evidence>
<sequence>MAEKYVFAEKDYVKGMKYKDIAEKYQVSINTVKSWKKRYAWNRERGAPKEKGVHTKSRGAPKGNINAKGNKGGAAPKGNSNAVTHGFFAKFLPPETLEIMEGMNERSPADLIYDQIQIQYAAIIRAQKVMWVTGKDELIKELKKGKYEYHEIPKEQGGGIEKAVTEEEYEFQFAWDRQATFLTAQSRAMSELRSLIKQFDALASENDERRLRLEQMNLTIEKSKLELKQLRGDTEGDAHKQGNSYEEALNAQAVDVFADEVTDDAEA</sequence>
<dbReference type="Proteomes" id="UP000789833">
    <property type="component" value="Unassembled WGS sequence"/>
</dbReference>
<evidence type="ECO:0000313" key="2">
    <source>
        <dbReference type="EMBL" id="CAG9620870.1"/>
    </source>
</evidence>
<feature type="region of interest" description="Disordered" evidence="1">
    <location>
        <begin position="46"/>
        <end position="76"/>
    </location>
</feature>
<organism evidence="2 3">
    <name type="scientific">Sutcliffiella rhizosphaerae</name>
    <dbReference type="NCBI Taxonomy" id="2880967"/>
    <lineage>
        <taxon>Bacteria</taxon>
        <taxon>Bacillati</taxon>
        <taxon>Bacillota</taxon>
        <taxon>Bacilli</taxon>
        <taxon>Bacillales</taxon>
        <taxon>Bacillaceae</taxon>
        <taxon>Sutcliffiella</taxon>
    </lineage>
</organism>
<reference evidence="2 3" key="1">
    <citation type="submission" date="2021-10" db="EMBL/GenBank/DDBJ databases">
        <authorList>
            <person name="Criscuolo A."/>
        </authorList>
    </citation>
    <scope>NUCLEOTIDE SEQUENCE [LARGE SCALE GENOMIC DNA]</scope>
    <source>
        <strain evidence="3">CIP 111883</strain>
    </source>
</reference>
<dbReference type="EMBL" id="CAKJTJ010000006">
    <property type="protein sequence ID" value="CAG9620870.1"/>
    <property type="molecule type" value="Genomic_DNA"/>
</dbReference>
<comment type="caution">
    <text evidence="2">The sequence shown here is derived from an EMBL/GenBank/DDBJ whole genome shotgun (WGS) entry which is preliminary data.</text>
</comment>
<name>A0ABN8A701_9BACI</name>
<dbReference type="RefSeq" id="WP_230500775.1">
    <property type="nucleotide sequence ID" value="NZ_CAKJTJ010000006.1"/>
</dbReference>
<dbReference type="NCBIfam" id="NF040601">
    <property type="entry name" value="TerS_not_xtmA"/>
    <property type="match status" value="1"/>
</dbReference>
<dbReference type="Pfam" id="PF13384">
    <property type="entry name" value="HTH_23"/>
    <property type="match status" value="1"/>
</dbReference>